<protein>
    <submittedName>
        <fullName evidence="1">Uncharacterized protein</fullName>
    </submittedName>
</protein>
<organism evidence="1 2">
    <name type="scientific">Novacetimonas hansenii ATCC 23769</name>
    <dbReference type="NCBI Taxonomy" id="714995"/>
    <lineage>
        <taxon>Bacteria</taxon>
        <taxon>Pseudomonadati</taxon>
        <taxon>Pseudomonadota</taxon>
        <taxon>Alphaproteobacteria</taxon>
        <taxon>Acetobacterales</taxon>
        <taxon>Acetobacteraceae</taxon>
        <taxon>Novacetimonas</taxon>
    </lineage>
</organism>
<sequence length="42" mass="4746">MWELAEIYEISVKPFPAGIKVQVMVLTPGQPLRASWAFLITN</sequence>
<dbReference type="EMBL" id="ADTV01000004">
    <property type="protein sequence ID" value="EFG85648.1"/>
    <property type="molecule type" value="Genomic_DNA"/>
</dbReference>
<dbReference type="AlphaFoldDB" id="D5QBG2"/>
<dbReference type="HOGENOM" id="CLU_3252948_0_0_5"/>
<name>D5QBG2_NOVHA</name>
<evidence type="ECO:0000313" key="1">
    <source>
        <dbReference type="EMBL" id="EFG85648.1"/>
    </source>
</evidence>
<proteinExistence type="predicted"/>
<gene>
    <name evidence="1" type="ORF">GXY_02276</name>
</gene>
<dbReference type="Proteomes" id="UP000006468">
    <property type="component" value="Chromosome"/>
</dbReference>
<reference evidence="1 2" key="1">
    <citation type="journal article" date="2010" name="J. Bacteriol.">
        <title>Genome sequence of a cellulose-producing bacterium, Gluconacetobacter hansenii ATCC 23769.</title>
        <authorList>
            <person name="Iyer P.R."/>
            <person name="Geib S.M."/>
            <person name="Catchmark J."/>
            <person name="Kao T.H."/>
            <person name="Tien M."/>
        </authorList>
    </citation>
    <scope>NUCLEOTIDE SEQUENCE [LARGE SCALE GENOMIC DNA]</scope>
    <source>
        <strain evidence="1 2">ATCC 23769</strain>
    </source>
</reference>
<accession>D5QBG2</accession>
<evidence type="ECO:0000313" key="2">
    <source>
        <dbReference type="Proteomes" id="UP000006468"/>
    </source>
</evidence>
<comment type="caution">
    <text evidence="1">The sequence shown here is derived from an EMBL/GenBank/DDBJ whole genome shotgun (WGS) entry which is preliminary data.</text>
</comment>